<dbReference type="Pfam" id="PF01935">
    <property type="entry name" value="DUF87"/>
    <property type="match status" value="1"/>
</dbReference>
<dbReference type="InterPro" id="IPR002789">
    <property type="entry name" value="HerA_central"/>
</dbReference>
<proteinExistence type="predicted"/>
<dbReference type="Proteomes" id="UP000095576">
    <property type="component" value="Unassembled WGS sequence"/>
</dbReference>
<organism evidence="2 3">
    <name type="scientific">Bacteroides thetaiotaomicron</name>
    <dbReference type="NCBI Taxonomy" id="818"/>
    <lineage>
        <taxon>Bacteria</taxon>
        <taxon>Pseudomonadati</taxon>
        <taxon>Bacteroidota</taxon>
        <taxon>Bacteroidia</taxon>
        <taxon>Bacteroidales</taxon>
        <taxon>Bacteroidaceae</taxon>
        <taxon>Bacteroides</taxon>
    </lineage>
</organism>
<dbReference type="CDD" id="cd01127">
    <property type="entry name" value="TrwB_TraG_TraD_VirD4"/>
    <property type="match status" value="1"/>
</dbReference>
<sequence>MSESFYKYLIDDILAKFFAKNPAKEGEHYCLVIESEENRIGIINGFKNSTHSRELTVEGIYEGRIENPELDRYETIQFDADDEGASVPFIIADIDTGGEYLPTIRNAVNKGKKYDKYATLFILSNYATVDTLSTASINLQDKGQPFNAHEIKNCIDACISDTVIISNYEKEYLKAALNRIVEMIDSEGCDMFDFEDVLSILQEGSMNGAFNRLKYFPDNKIYGLLEVPELEKRVYHNQDLFEKVNSIMINLDEDSRETLLSKFLDDKMVNRIISNPSSWKEIDVDDVIESVNRKNANANLSIEKMSFFDMFNHNIESQCVIKENGTAKKQKIQVIVCSEDANVKVKIVFNNSIKDIVSEGFNGTKGEKSLTFILDDKVKSFSVGKEDNKHNFIFTKIAVQRSAFAEIEPNMKIGVADTITVMVPEDVDELHFGSGNIVLTPGSQEIWKDNYQMRFHTKDASNSEINQILTFNDKKVKFKFKFDNVQIVPKSALELFELVWSKKMSFKDARVIPNCGYTYSVVTNGEVEYSTYKDNQFRDLLLLEQKMVDEKAIYLCNTLEGETFNHPLNKKLRETIDAIFNYYQKAGSVPTLTYIDETLASLYKNYLREVKDIILHISTNRYLTKEEWAITKLGVVDFEDGTIWLSPFHPMNVAFMLEFRKHYNEQSCPSNVLKLVGPYYLIPFITSNNIKLCPKLNFFTDELKTWICYEPIEGHEQNHSYNIATKMVQDKLNAFIKQFDFLFMNKECPIIINTFGITDDTNIIKGIVLFIIEQYAKDKESKVQRLEVHEYVSELLVESFYEKLNRLGTDDLITTEFYKIGVKLDNNTNYSVREIIHQIFSRVTFYKHGLKSTSDYSEIGYCHVAFYQMEVENKIRRPNTNELRSELSFNGLISIPSTFNTGKDYVIGFGTKDVNDRTSIVFDIAKAMNELYANEEQEGCAHQYQKNCCVAKAIQFEQDELLNEIYEKANWVTFLNPEVDLDFFYKQNLYIVHYTDQYTINAKYDSITVTKHVDRYKSLLHNSFPQTISASINVDLFTTNMLNYFNCMNGRWLLDVSNKTEFQVREKISIVAAVIAITRFLKRNEDIIWIPISLDEILRVSGSIGLPKDYLFTAKSLKSAGQPLSDDLLMLGLSVVNGRVKLYFYPVEVKASKDDVHAKKGEIQVANTYKLLRERLFGESTFVKQIYRTFFASQLLTNAEKLKANQLISESNFELIDKCRYDLLNARYDIVDDGLPIQEMGLASLIAFNSAQNKIGTEVIDEIPICHININNVEYLKIIDGSAFENEDSFLYSELSASDGYLQTIQLLSERKSKDDTINEKDKIHFSETGGAFHPENKAIKDDLKMDTIDIIEESYEKNALTETINFKGVTLLIGEHKYNHSKIFFYPNNTSLVSHPNLGIIGTMGTGKTQFARSIIAQFSRESCHNVDQTPIGMLVFDYKGDYNDSEFLNKVKGECFNANFPFNPLKLIITDQVKVLNLPAITAGRIADSMTKSFGLGEVQSITIKDAIIEAYEDAGITKDPSTWDRPVPTMQKVVDKYLQEHDAKDKVYMIFRTLEDYPMFTNDSEHCVSLFEWLNAVKVIDLTLYDDSVKKLIVSLILDLFYAEMKQLKGSKQKNGFRELRAMILVDEAHQFMKMKFNSLRRIISEGRMFGVGMILSTQNLSDFKADENYSTFIKSWIVHNVNNPTRSELAAIFGNTDPNLDNYLNYINKAVVFDSICKIGNFVVQMQDTPYFRLVKEDPRFDE</sequence>
<dbReference type="RefSeq" id="WP_081029990.1">
    <property type="nucleotide sequence ID" value="NZ_CAXSTA010000029.1"/>
</dbReference>
<protein>
    <submittedName>
        <fullName evidence="2">Type IV secretory pathway, VirB4 components</fullName>
    </submittedName>
</protein>
<dbReference type="Gene3D" id="3.40.50.300">
    <property type="entry name" value="P-loop containing nucleotide triphosphate hydrolases"/>
    <property type="match status" value="2"/>
</dbReference>
<dbReference type="PANTHER" id="PTHR42957">
    <property type="entry name" value="HELICASE MJ1565-RELATED"/>
    <property type="match status" value="1"/>
</dbReference>
<name>A0A174S7X6_BACT4</name>
<dbReference type="EMBL" id="CZAP01000016">
    <property type="protein sequence ID" value="CUP92646.1"/>
    <property type="molecule type" value="Genomic_DNA"/>
</dbReference>
<evidence type="ECO:0000313" key="2">
    <source>
        <dbReference type="EMBL" id="CUP92646.1"/>
    </source>
</evidence>
<dbReference type="PANTHER" id="PTHR42957:SF1">
    <property type="entry name" value="HELICASE MJ1565-RELATED"/>
    <property type="match status" value="1"/>
</dbReference>
<reference evidence="2 3" key="1">
    <citation type="submission" date="2015-09" db="EMBL/GenBank/DDBJ databases">
        <authorList>
            <consortium name="Pathogen Informatics"/>
        </authorList>
    </citation>
    <scope>NUCLEOTIDE SEQUENCE [LARGE SCALE GENOMIC DNA]</scope>
    <source>
        <strain evidence="2 3">2789STDY5834899</strain>
    </source>
</reference>
<accession>A0A174S7X6</accession>
<feature type="domain" description="Helicase HerA central" evidence="1">
    <location>
        <begin position="1399"/>
        <end position="1602"/>
    </location>
</feature>
<dbReference type="InterPro" id="IPR027417">
    <property type="entry name" value="P-loop_NTPase"/>
</dbReference>
<dbReference type="InterPro" id="IPR008571">
    <property type="entry name" value="HerA-like"/>
</dbReference>
<evidence type="ECO:0000313" key="3">
    <source>
        <dbReference type="Proteomes" id="UP000095576"/>
    </source>
</evidence>
<evidence type="ECO:0000259" key="1">
    <source>
        <dbReference type="Pfam" id="PF01935"/>
    </source>
</evidence>
<gene>
    <name evidence="2" type="ORF">ERS852511_03682</name>
</gene>
<dbReference type="SUPFAM" id="SSF52540">
    <property type="entry name" value="P-loop containing nucleoside triphosphate hydrolases"/>
    <property type="match status" value="1"/>
</dbReference>